<feature type="compositionally biased region" description="Basic residues" evidence="1">
    <location>
        <begin position="492"/>
        <end position="506"/>
    </location>
</feature>
<name>A0A1B1DXS1_9APIC</name>
<feature type="transmembrane region" description="Helical" evidence="2">
    <location>
        <begin position="48"/>
        <end position="69"/>
    </location>
</feature>
<feature type="transmembrane region" description="Helical" evidence="2">
    <location>
        <begin position="154"/>
        <end position="171"/>
    </location>
</feature>
<reference evidence="5" key="1">
    <citation type="submission" date="2016-06" db="EMBL/GenBank/DDBJ databases">
        <title>First high quality genome sequence of Plasmodium coatneyi using continuous long reads from single molecule, real-time sequencing.</title>
        <authorList>
            <person name="Chien J.-T."/>
            <person name="Pakala S.B."/>
            <person name="Geraldo J.A."/>
            <person name="Lapp S.A."/>
            <person name="Barnwell J.W."/>
            <person name="Kissinger J.C."/>
            <person name="Galinski M.R."/>
            <person name="Humphrey J.C."/>
        </authorList>
    </citation>
    <scope>NUCLEOTIDE SEQUENCE [LARGE SCALE GENOMIC DNA]</scope>
    <source>
        <strain evidence="5">Hackeri</strain>
    </source>
</reference>
<feature type="transmembrane region" description="Helical" evidence="2">
    <location>
        <begin position="859"/>
        <end position="877"/>
    </location>
</feature>
<dbReference type="RefSeq" id="XP_019914306.1">
    <property type="nucleotide sequence ID" value="XM_020059074.1"/>
</dbReference>
<accession>A0A1B1DXS1</accession>
<evidence type="ECO:0000256" key="1">
    <source>
        <dbReference type="SAM" id="MobiDB-lite"/>
    </source>
</evidence>
<dbReference type="Pfam" id="PF12430">
    <property type="entry name" value="ABA_GPCR"/>
    <property type="match status" value="1"/>
</dbReference>
<gene>
    <name evidence="4" type="ORF">PCOAH_00022670</name>
</gene>
<organism evidence="4 5">
    <name type="scientific">Plasmodium coatneyi</name>
    <dbReference type="NCBI Taxonomy" id="208452"/>
    <lineage>
        <taxon>Eukaryota</taxon>
        <taxon>Sar</taxon>
        <taxon>Alveolata</taxon>
        <taxon>Apicomplexa</taxon>
        <taxon>Aconoidasida</taxon>
        <taxon>Haemosporida</taxon>
        <taxon>Plasmodiidae</taxon>
        <taxon>Plasmodium</taxon>
    </lineage>
</organism>
<keyword evidence="2" id="KW-0812">Transmembrane</keyword>
<dbReference type="AlphaFoldDB" id="A0A1B1DXS1"/>
<dbReference type="EMBL" id="CP016246">
    <property type="protein sequence ID" value="ANQ07611.1"/>
    <property type="molecule type" value="Genomic_DNA"/>
</dbReference>
<dbReference type="InterPro" id="IPR025969">
    <property type="entry name" value="ABA_GPCR_dom"/>
</dbReference>
<protein>
    <recommendedName>
        <fullName evidence="3">Abscisic acid G-protein coupled receptor-like domain-containing protein</fullName>
    </recommendedName>
</protein>
<feature type="transmembrane region" description="Helical" evidence="2">
    <location>
        <begin position="81"/>
        <end position="104"/>
    </location>
</feature>
<keyword evidence="5" id="KW-1185">Reference proteome</keyword>
<dbReference type="OrthoDB" id="264392at2759"/>
<keyword evidence="2" id="KW-0472">Membrane</keyword>
<evidence type="ECO:0000313" key="5">
    <source>
        <dbReference type="Proteomes" id="UP000092716"/>
    </source>
</evidence>
<feature type="transmembrane region" description="Helical" evidence="2">
    <location>
        <begin position="17"/>
        <end position="36"/>
    </location>
</feature>
<feature type="compositionally biased region" description="Gly residues" evidence="1">
    <location>
        <begin position="602"/>
        <end position="624"/>
    </location>
</feature>
<proteinExistence type="predicted"/>
<dbReference type="VEuPathDB" id="PlasmoDB:PCOAH_00022670"/>
<evidence type="ECO:0000256" key="2">
    <source>
        <dbReference type="SAM" id="Phobius"/>
    </source>
</evidence>
<feature type="region of interest" description="Disordered" evidence="1">
    <location>
        <begin position="492"/>
        <end position="522"/>
    </location>
</feature>
<sequence length="954" mass="111683">MLAPNENKMNIRLVCEIIAMILLHVIFYKVSIYYLLRYLDILNHSSKFNKNIFFITFLVCMSIFSLFLFELSNIVSNGTITYIWHIDICVLVCLLYIVIPIEFINTIFDSSNYKEILSPEFNSHSHIKLIKKYYIKISAIYKEQNGISKKIKKHFFLIRSIIFLSFLWLGLGKLKNMIYQKNYNYVIADDNTLDIRKYLLYNQTVEMQKKNRNKFFNKTIFYLLERKKKCFNYYSSAFRNFHQYYNKGRGGGGQTREETKSIFAKFMNRIYNFVGIICFMFLHYLMLLYKFIIGELLINICALGVTTNSIVAGISSMYFIYDYITTFVYYVHIPKIQMQIYNIEESILINFTNYMFKKEELERLQSNFDIHSKRFLYDAKKGGSPGGNVLSVRNASPLEVPERNNVEYYKEKQFPFKEDFEQNSEQGILSRSRTAIMRKRQNSVRKASVLVNFTNRLKNMCTFKNSSFLNYVDGGSQVRTADFAFLLDKQRHSKGTKKKHKKRLSTHHFEQTKSKKRSGNFSDHESTVINYFYKNINKDNVHPLKRSNSCPHSFAESYDASSDGEPSVDASEEGQMRKYASLNVTFDSELASSKGEGPSRTGSGGDSGGDKGGSIGGDSGGDNGGCRHRDKRSSDEGAKGEDTPGTCNVQSGGAKKFFFKSISFPVNKFEKSRYNGKKKKMERIQFLYEMEKNFHVKNRISIDDSELKDESSEKNDSQANDDHNMYESCNEDMRKIQDIENYNKLKKEIEDIVYTNTSMYYSLNAILSRKFEIQKNKNCLLGKINVFLNSVMFLTVIYKIIMSILNIIFIRIYIRDPFSKIIERMCLFFNIKYNIAIIYGPYISLLYISYIVAINMKKFLQQVIQISTYFSFYFKLFSNMWILLISELMGLYFVTNSLLLTSYIPVNYNHIMNFVMGNNYDYNIFHLHSDYVFITSFTSTLIFCVLYMFYFYFF</sequence>
<dbReference type="PANTHER" id="PTHR15948">
    <property type="entry name" value="G-PROTEIN COUPLED RECEPTOR 89-RELATED"/>
    <property type="match status" value="1"/>
</dbReference>
<feature type="transmembrane region" description="Helical" evidence="2">
    <location>
        <begin position="931"/>
        <end position="953"/>
    </location>
</feature>
<feature type="transmembrane region" description="Helical" evidence="2">
    <location>
        <begin position="296"/>
        <end position="321"/>
    </location>
</feature>
<evidence type="ECO:0000259" key="3">
    <source>
        <dbReference type="Pfam" id="PF12430"/>
    </source>
</evidence>
<dbReference type="PANTHER" id="PTHR15948:SF0">
    <property type="entry name" value="GOLGI PH REGULATOR A-RELATED"/>
    <property type="match status" value="1"/>
</dbReference>
<feature type="transmembrane region" description="Helical" evidence="2">
    <location>
        <begin position="786"/>
        <end position="814"/>
    </location>
</feature>
<feature type="transmembrane region" description="Helical" evidence="2">
    <location>
        <begin position="835"/>
        <end position="853"/>
    </location>
</feature>
<feature type="domain" description="Abscisic acid G-protein coupled receptor-like" evidence="3">
    <location>
        <begin position="776"/>
        <end position="945"/>
    </location>
</feature>
<dbReference type="Proteomes" id="UP000092716">
    <property type="component" value="Chromosome 8"/>
</dbReference>
<dbReference type="InterPro" id="IPR015672">
    <property type="entry name" value="GPHR/GTG"/>
</dbReference>
<evidence type="ECO:0000313" key="4">
    <source>
        <dbReference type="EMBL" id="ANQ07611.1"/>
    </source>
</evidence>
<dbReference type="GeneID" id="30908993"/>
<feature type="transmembrane region" description="Helical" evidence="2">
    <location>
        <begin position="889"/>
        <end position="911"/>
    </location>
</feature>
<feature type="region of interest" description="Disordered" evidence="1">
    <location>
        <begin position="589"/>
        <end position="647"/>
    </location>
</feature>
<feature type="transmembrane region" description="Helical" evidence="2">
    <location>
        <begin position="270"/>
        <end position="289"/>
    </location>
</feature>
<feature type="compositionally biased region" description="Basic and acidic residues" evidence="1">
    <location>
        <begin position="632"/>
        <end position="642"/>
    </location>
</feature>
<dbReference type="KEGG" id="pcot:PCOAH_00022670"/>
<keyword evidence="2" id="KW-1133">Transmembrane helix</keyword>